<dbReference type="OrthoDB" id="7863415at2"/>
<sequence length="95" mass="10300">MTPHLGDIDLAARWLLARPQADWGRALGEMDFRLAAARAHVAATQRIHPDWGDGSVMALVLSQRLGHFVPAGAQGRLYLSALATAAFHFSQKLPS</sequence>
<accession>A0A1W6NYG9</accession>
<reference evidence="2 3" key="1">
    <citation type="submission" date="2017-02" db="EMBL/GenBank/DDBJ databases">
        <title>Ketogulonicigenium robustum SPU B003 Genome sequencing and assembly.</title>
        <authorList>
            <person name="Li Y."/>
            <person name="Liu L."/>
            <person name="Wang C."/>
            <person name="Zhang M."/>
            <person name="Zhang T."/>
            <person name="Zhang Y."/>
        </authorList>
    </citation>
    <scope>NUCLEOTIDE SEQUENCE [LARGE SCALE GENOMIC DNA]</scope>
    <source>
        <strain evidence="2 3">SPU_B003</strain>
    </source>
</reference>
<proteinExistence type="predicted"/>
<dbReference type="Proteomes" id="UP000242447">
    <property type="component" value="Chromosome"/>
</dbReference>
<keyword evidence="3" id="KW-1185">Reference proteome</keyword>
<dbReference type="EMBL" id="CP019937">
    <property type="protein sequence ID" value="ARO14282.1"/>
    <property type="molecule type" value="Genomic_DNA"/>
</dbReference>
<dbReference type="Pfam" id="PF24891">
    <property type="entry name" value="DUF7742"/>
    <property type="match status" value="1"/>
</dbReference>
<evidence type="ECO:0000313" key="2">
    <source>
        <dbReference type="EMBL" id="ARO14282.1"/>
    </source>
</evidence>
<dbReference type="InterPro" id="IPR056644">
    <property type="entry name" value="DUF7742"/>
</dbReference>
<name>A0A1W6NYG9_9RHOB</name>
<dbReference type="KEGG" id="kro:BVG79_00930"/>
<evidence type="ECO:0000259" key="1">
    <source>
        <dbReference type="Pfam" id="PF24891"/>
    </source>
</evidence>
<organism evidence="2 3">
    <name type="scientific">Ketogulonicigenium robustum</name>
    <dbReference type="NCBI Taxonomy" id="92947"/>
    <lineage>
        <taxon>Bacteria</taxon>
        <taxon>Pseudomonadati</taxon>
        <taxon>Pseudomonadota</taxon>
        <taxon>Alphaproteobacteria</taxon>
        <taxon>Rhodobacterales</taxon>
        <taxon>Roseobacteraceae</taxon>
        <taxon>Ketogulonicigenium</taxon>
    </lineage>
</organism>
<feature type="domain" description="DUF7742" evidence="1">
    <location>
        <begin position="5"/>
        <end position="84"/>
    </location>
</feature>
<evidence type="ECO:0000313" key="3">
    <source>
        <dbReference type="Proteomes" id="UP000242447"/>
    </source>
</evidence>
<protein>
    <recommendedName>
        <fullName evidence="1">DUF7742 domain-containing protein</fullName>
    </recommendedName>
</protein>
<dbReference type="AlphaFoldDB" id="A0A1W6NYG9"/>
<dbReference type="STRING" id="92947.BVG79_00930"/>
<gene>
    <name evidence="2" type="ORF">BVG79_00930</name>
</gene>
<dbReference type="RefSeq" id="WP_085785856.1">
    <property type="nucleotide sequence ID" value="NZ_CP019937.1"/>
</dbReference>